<evidence type="ECO:0000259" key="1">
    <source>
        <dbReference type="Pfam" id="PF14332"/>
    </source>
</evidence>
<organism evidence="2">
    <name type="scientific">Deinococcus sonorensis KR-87</name>
    <dbReference type="NCBI Taxonomy" id="694439"/>
    <lineage>
        <taxon>Bacteria</taxon>
        <taxon>Thermotogati</taxon>
        <taxon>Deinococcota</taxon>
        <taxon>Deinococci</taxon>
        <taxon>Deinococcales</taxon>
        <taxon>Deinococcaceae</taxon>
        <taxon>Deinococcus</taxon>
    </lineage>
</organism>
<dbReference type="KEGG" id="dsc:ABOD76_15515"/>
<dbReference type="Pfam" id="PF14332">
    <property type="entry name" value="DUF4388"/>
    <property type="match status" value="1"/>
</dbReference>
<evidence type="ECO:0000313" key="2">
    <source>
        <dbReference type="EMBL" id="XBV84837.1"/>
    </source>
</evidence>
<gene>
    <name evidence="2" type="ORF">ABOD76_15515</name>
</gene>
<sequence length="237" mass="26173">MQGLFYDAPLIGVMELLHVSRQTGLLVADAEIPFNVSFVQGEVVDGGILDWLGLDAIYASPLLPEQGSFSFSVQEMQGVPLAAYDKITADWARYSDEWSQLCQVIGSPSAVFTGDLPLFDTPEGKSVRVVARSTHMPLFEVAERVAEGVENGKLTRLDTYAWFALRLKHQVGSGRGGRVAAALDGERTLGELVAQGYSAAELRAYMLDEIKFGLRFPGTGWVLRDLLWERQFQEQNK</sequence>
<dbReference type="AlphaFoldDB" id="A0AAU7U8I9"/>
<dbReference type="EMBL" id="CP158299">
    <property type="protein sequence ID" value="XBV84837.1"/>
    <property type="molecule type" value="Genomic_DNA"/>
</dbReference>
<name>A0AAU7U8I9_9DEIO</name>
<dbReference type="RefSeq" id="WP_350242874.1">
    <property type="nucleotide sequence ID" value="NZ_CP158299.1"/>
</dbReference>
<accession>A0AAU7U8I9</accession>
<reference evidence="2" key="1">
    <citation type="submission" date="2024-06" db="EMBL/GenBank/DDBJ databases">
        <title>Draft Genome Sequence of Deinococcus sonorensis Type Strain KR-87, a Biofilm Producing Representative of the Genus Deinococcus.</title>
        <authorList>
            <person name="Boren L.S."/>
            <person name="Grosso R.A."/>
            <person name="Hugenberg-Cox A.N."/>
            <person name="Hill J.T.E."/>
            <person name="Albert C.M."/>
            <person name="Tuohy J.M."/>
        </authorList>
    </citation>
    <scope>NUCLEOTIDE SEQUENCE</scope>
    <source>
        <strain evidence="2">KR-87</strain>
    </source>
</reference>
<proteinExistence type="predicted"/>
<dbReference type="InterPro" id="IPR025497">
    <property type="entry name" value="PatA-like_N"/>
</dbReference>
<feature type="domain" description="PatA-like N-terminal" evidence="1">
    <location>
        <begin position="2"/>
        <end position="99"/>
    </location>
</feature>
<protein>
    <submittedName>
        <fullName evidence="2">DUF4388 domain-containing protein</fullName>
    </submittedName>
</protein>